<proteinExistence type="predicted"/>
<dbReference type="GO" id="GO:0043565">
    <property type="term" value="F:sequence-specific DNA binding"/>
    <property type="evidence" value="ECO:0007669"/>
    <property type="project" value="InterPro"/>
</dbReference>
<dbReference type="OrthoDB" id="9809338at2"/>
<dbReference type="SUPFAM" id="SSF46689">
    <property type="entry name" value="Homeodomain-like"/>
    <property type="match status" value="2"/>
</dbReference>
<evidence type="ECO:0000256" key="2">
    <source>
        <dbReference type="ARBA" id="ARBA00023015"/>
    </source>
</evidence>
<organism evidence="7 8">
    <name type="scientific">Paenibacillus thalictri</name>
    <dbReference type="NCBI Taxonomy" id="2527873"/>
    <lineage>
        <taxon>Bacteria</taxon>
        <taxon>Bacillati</taxon>
        <taxon>Bacillota</taxon>
        <taxon>Bacilli</taxon>
        <taxon>Bacillales</taxon>
        <taxon>Paenibacillaceae</taxon>
        <taxon>Paenibacillus</taxon>
    </lineage>
</organism>
<dbReference type="SUPFAM" id="SSF51215">
    <property type="entry name" value="Regulatory protein AraC"/>
    <property type="match status" value="1"/>
</dbReference>
<evidence type="ECO:0000256" key="1">
    <source>
        <dbReference type="ARBA" id="ARBA00022490"/>
    </source>
</evidence>
<protein>
    <submittedName>
        <fullName evidence="7">AraC family transcriptional regulator</fullName>
    </submittedName>
</protein>
<dbReference type="EMBL" id="SIRE01000021">
    <property type="protein sequence ID" value="TBL73237.1"/>
    <property type="molecule type" value="Genomic_DNA"/>
</dbReference>
<dbReference type="PANTHER" id="PTHR46796">
    <property type="entry name" value="HTH-TYPE TRANSCRIPTIONAL ACTIVATOR RHAS-RELATED"/>
    <property type="match status" value="1"/>
</dbReference>
<dbReference type="InterPro" id="IPR050204">
    <property type="entry name" value="AraC_XylS_family_regulators"/>
</dbReference>
<dbReference type="PANTHER" id="PTHR46796:SF13">
    <property type="entry name" value="HTH-TYPE TRANSCRIPTIONAL ACTIVATOR RHAS"/>
    <property type="match status" value="1"/>
</dbReference>
<evidence type="ECO:0000259" key="6">
    <source>
        <dbReference type="PROSITE" id="PS01124"/>
    </source>
</evidence>
<evidence type="ECO:0000313" key="8">
    <source>
        <dbReference type="Proteomes" id="UP000293142"/>
    </source>
</evidence>
<keyword evidence="5" id="KW-0804">Transcription</keyword>
<keyword evidence="4" id="KW-0010">Activator</keyword>
<keyword evidence="3" id="KW-0238">DNA-binding</keyword>
<feature type="domain" description="HTH araC/xylS-type" evidence="6">
    <location>
        <begin position="194"/>
        <end position="292"/>
    </location>
</feature>
<dbReference type="InterPro" id="IPR009057">
    <property type="entry name" value="Homeodomain-like_sf"/>
</dbReference>
<gene>
    <name evidence="7" type="ORF">EYB31_26510</name>
</gene>
<dbReference type="PROSITE" id="PS01124">
    <property type="entry name" value="HTH_ARAC_FAMILY_2"/>
    <property type="match status" value="1"/>
</dbReference>
<dbReference type="Proteomes" id="UP000293142">
    <property type="component" value="Unassembled WGS sequence"/>
</dbReference>
<dbReference type="AlphaFoldDB" id="A0A4V2J3L4"/>
<dbReference type="PROSITE" id="PS00041">
    <property type="entry name" value="HTH_ARAC_FAMILY_1"/>
    <property type="match status" value="1"/>
</dbReference>
<dbReference type="GO" id="GO:0003700">
    <property type="term" value="F:DNA-binding transcription factor activity"/>
    <property type="evidence" value="ECO:0007669"/>
    <property type="project" value="InterPro"/>
</dbReference>
<dbReference type="Gene3D" id="1.10.10.60">
    <property type="entry name" value="Homeodomain-like"/>
    <property type="match status" value="2"/>
</dbReference>
<dbReference type="RefSeq" id="WP_131016470.1">
    <property type="nucleotide sequence ID" value="NZ_SIRE01000021.1"/>
</dbReference>
<evidence type="ECO:0000313" key="7">
    <source>
        <dbReference type="EMBL" id="TBL73237.1"/>
    </source>
</evidence>
<dbReference type="InterPro" id="IPR037923">
    <property type="entry name" value="HTH-like"/>
</dbReference>
<dbReference type="InterPro" id="IPR020449">
    <property type="entry name" value="Tscrpt_reg_AraC-type_HTH"/>
</dbReference>
<dbReference type="Pfam" id="PF12833">
    <property type="entry name" value="HTH_18"/>
    <property type="match status" value="1"/>
</dbReference>
<accession>A0A4V2J3L4</accession>
<dbReference type="InterPro" id="IPR018062">
    <property type="entry name" value="HTH_AraC-typ_CS"/>
</dbReference>
<reference evidence="7 8" key="1">
    <citation type="submission" date="2019-02" db="EMBL/GenBank/DDBJ databases">
        <title>Paenibacillus sp. nov., isolated from surface-sterilized tissue of Thalictrum simplex L.</title>
        <authorList>
            <person name="Tuo L."/>
        </authorList>
    </citation>
    <scope>NUCLEOTIDE SEQUENCE [LARGE SCALE GENOMIC DNA]</scope>
    <source>
        <strain evidence="7 8">N2SHLJ1</strain>
    </source>
</reference>
<keyword evidence="1" id="KW-0963">Cytoplasm</keyword>
<evidence type="ECO:0000256" key="3">
    <source>
        <dbReference type="ARBA" id="ARBA00023125"/>
    </source>
</evidence>
<dbReference type="PRINTS" id="PR00032">
    <property type="entry name" value="HTHARAC"/>
</dbReference>
<dbReference type="InterPro" id="IPR018060">
    <property type="entry name" value="HTH_AraC"/>
</dbReference>
<keyword evidence="2" id="KW-0805">Transcription regulation</keyword>
<comment type="caution">
    <text evidence="7">The sequence shown here is derived from an EMBL/GenBank/DDBJ whole genome shotgun (WGS) entry which is preliminary data.</text>
</comment>
<name>A0A4V2J3L4_9BACL</name>
<evidence type="ECO:0000256" key="4">
    <source>
        <dbReference type="ARBA" id="ARBA00023159"/>
    </source>
</evidence>
<keyword evidence="8" id="KW-1185">Reference proteome</keyword>
<sequence length="295" mass="33682">MDDNLSLVVDREFNQSLSQYPVFCQTKRDTAVMAFIHAHDGYEFHFPCSSVGICVVDGQQLEFVPGKMTIIRPGAYHFIRSTQTVEYWRVILSVDEAYLSVLSAQEPAISALIDVWFPSDEIGAAQLHVESKEGMEAVQYLLRTIERELEQRRPHFQLVVKARLLELFALLGRLESPDLAKRTVLPQTSRQLMNKVADYISDRYADTLSMDTLAAEFHMSKSYLHKLFKLHTGQTPNQYQLLQRINHAKLLLSGSDEPITAISLRLGFGEMAYFSRCFKEATGVTPSFYRSSMRE</sequence>
<evidence type="ECO:0000256" key="5">
    <source>
        <dbReference type="ARBA" id="ARBA00023163"/>
    </source>
</evidence>
<dbReference type="SMART" id="SM00342">
    <property type="entry name" value="HTH_ARAC"/>
    <property type="match status" value="1"/>
</dbReference>